<dbReference type="PANTHER" id="PTHR11564">
    <property type="entry name" value="SIGNAL RECOGNITION PARTICLE 54K PROTEIN SRP54"/>
    <property type="match status" value="1"/>
</dbReference>
<feature type="domain" description="SRP54-type proteins GTP-binding" evidence="11">
    <location>
        <begin position="110"/>
        <end position="306"/>
    </location>
</feature>
<dbReference type="InterPro" id="IPR042101">
    <property type="entry name" value="SRP54_N_sf"/>
</dbReference>
<dbReference type="Gene3D" id="3.40.50.300">
    <property type="entry name" value="P-loop containing nucleotide triphosphate hydrolases"/>
    <property type="match status" value="1"/>
</dbReference>
<dbReference type="InterPro" id="IPR004780">
    <property type="entry name" value="SRP"/>
</dbReference>
<dbReference type="GO" id="GO:0006614">
    <property type="term" value="P:SRP-dependent cotranslational protein targeting to membrane"/>
    <property type="evidence" value="ECO:0007669"/>
    <property type="project" value="InterPro"/>
</dbReference>
<evidence type="ECO:0000256" key="3">
    <source>
        <dbReference type="ARBA" id="ARBA00022801"/>
    </source>
</evidence>
<comment type="subcellular location">
    <subcellularLocation>
        <location evidence="9">Cytoplasm</location>
    </subcellularLocation>
    <text evidence="9">The SRP-RNC complex is targeted to the cytoplasmic membrane.</text>
</comment>
<sequence>MPKWPGQAIMAFENLTQRLSKTLKNLTGQGKIREEDLQASLREIRLALLEADVSYSTVKKFIDQIRQKAKGQEILEGLNGAQQVIKIVNDELTALMGDEAVPLNKSEKIPTIIMMAGLQGAGKTTTIAKLAYKLKRENNARPLLIAADVYRPAAIDQLEILGKDLDVPVFSQGTDVDPREIVKAGLAQAKENKNDYVLIDTAGRLQIDAELMAELKDIETIAQPDEVLLTVDAMTGQNATETAQGFANELNLTGVVLTKLDGDTRGGAALSIRDVTGKPIKFVGQGEKPTDLDVFYPDRMASRILGMGDMLTFIEKAQQEVDEKKQAEQLEKMRLNTFDFNDFIDQLHQVQNMGPMEDLLKMIPGMAGNPALANLQIDDKQFAHMEAIISSMTKAEREDPDLLNPSRRRRLAAGAGRPIVEVNKMIKQFDQMRKMMNQASNGNFSGMESMMGQTGMDMSQMMGGMGGGMPSGNFGQKVQNFAMKQAARKMKKLKKKRGKK</sequence>
<dbReference type="AlphaFoldDB" id="A0A3F3H1Y3"/>
<dbReference type="SMART" id="SM00963">
    <property type="entry name" value="SRP54_N"/>
    <property type="match status" value="1"/>
</dbReference>
<keyword evidence="5 9" id="KW-0342">GTP-binding</keyword>
<keyword evidence="9" id="KW-0963">Cytoplasm</keyword>
<keyword evidence="6 9" id="KW-0733">Signal recognition particle</keyword>
<evidence type="ECO:0000259" key="11">
    <source>
        <dbReference type="SMART" id="SM00962"/>
    </source>
</evidence>
<dbReference type="STRING" id="709323.GCA_001047135_00580"/>
<feature type="domain" description="AAA+ ATPase" evidence="10">
    <location>
        <begin position="109"/>
        <end position="287"/>
    </location>
</feature>
<keyword evidence="2 9" id="KW-0547">Nucleotide-binding</keyword>
<dbReference type="InterPro" id="IPR004125">
    <property type="entry name" value="Signal_recog_particle_SRP54_M"/>
</dbReference>
<dbReference type="Gene3D" id="1.10.260.30">
    <property type="entry name" value="Signal recognition particle, SRP54 subunit, M-domain"/>
    <property type="match status" value="1"/>
</dbReference>
<dbReference type="InterPro" id="IPR036891">
    <property type="entry name" value="Signal_recog_part_SRP54_M_sf"/>
</dbReference>
<dbReference type="PANTHER" id="PTHR11564:SF5">
    <property type="entry name" value="SIGNAL RECOGNITION PARTICLE SUBUNIT SRP54"/>
    <property type="match status" value="1"/>
</dbReference>
<feature type="binding site" evidence="9">
    <location>
        <begin position="117"/>
        <end position="124"/>
    </location>
    <ligand>
        <name>GTP</name>
        <dbReference type="ChEBI" id="CHEBI:37565"/>
    </ligand>
</feature>
<dbReference type="GO" id="GO:0048500">
    <property type="term" value="C:signal recognition particle"/>
    <property type="evidence" value="ECO:0007669"/>
    <property type="project" value="UniProtKB-UniRule"/>
</dbReference>
<dbReference type="InterPro" id="IPR022941">
    <property type="entry name" value="SRP54"/>
</dbReference>
<organism evidence="13">
    <name type="scientific">Fructobacillus tropaeoli</name>
    <dbReference type="NCBI Taxonomy" id="709323"/>
    <lineage>
        <taxon>Bacteria</taxon>
        <taxon>Bacillati</taxon>
        <taxon>Bacillota</taxon>
        <taxon>Bacilli</taxon>
        <taxon>Lactobacillales</taxon>
        <taxon>Lactobacillaceae</taxon>
        <taxon>Fructobacillus</taxon>
    </lineage>
</organism>
<evidence type="ECO:0000256" key="6">
    <source>
        <dbReference type="ARBA" id="ARBA00023135"/>
    </source>
</evidence>
<dbReference type="HAMAP" id="MF_00306">
    <property type="entry name" value="SRP54"/>
    <property type="match status" value="1"/>
</dbReference>
<dbReference type="Gene3D" id="1.20.120.140">
    <property type="entry name" value="Signal recognition particle SRP54, nucleotide-binding domain"/>
    <property type="match status" value="1"/>
</dbReference>
<dbReference type="InterPro" id="IPR000897">
    <property type="entry name" value="SRP54_GTPase_dom"/>
</dbReference>
<name>A0A3F3H1Y3_9LACO</name>
<dbReference type="GO" id="GO:0005525">
    <property type="term" value="F:GTP binding"/>
    <property type="evidence" value="ECO:0007669"/>
    <property type="project" value="UniProtKB-UniRule"/>
</dbReference>
<evidence type="ECO:0000256" key="7">
    <source>
        <dbReference type="ARBA" id="ARBA00023274"/>
    </source>
</evidence>
<dbReference type="Pfam" id="PF02881">
    <property type="entry name" value="SRP54_N"/>
    <property type="match status" value="1"/>
</dbReference>
<comment type="domain">
    <text evidence="9">Composed of three domains: the N-terminal N domain, which is responsible for interactions with the ribosome, the central G domain, which binds GTP, and the C-terminal M domain, which binds the RNA and the signal sequence of the RNC.</text>
</comment>
<evidence type="ECO:0000256" key="9">
    <source>
        <dbReference type="HAMAP-Rule" id="MF_00306"/>
    </source>
</evidence>
<evidence type="ECO:0000313" key="13">
    <source>
        <dbReference type="EMBL" id="GAP04037.1"/>
    </source>
</evidence>
<evidence type="ECO:0000259" key="12">
    <source>
        <dbReference type="SMART" id="SM00963"/>
    </source>
</evidence>
<dbReference type="SMART" id="SM00382">
    <property type="entry name" value="AAA"/>
    <property type="match status" value="1"/>
</dbReference>
<dbReference type="SUPFAM" id="SSF52540">
    <property type="entry name" value="P-loop containing nucleoside triphosphate hydrolases"/>
    <property type="match status" value="1"/>
</dbReference>
<dbReference type="Pfam" id="PF02978">
    <property type="entry name" value="SRP_SPB"/>
    <property type="match status" value="1"/>
</dbReference>
<dbReference type="GO" id="GO:0003924">
    <property type="term" value="F:GTPase activity"/>
    <property type="evidence" value="ECO:0007669"/>
    <property type="project" value="UniProtKB-UniRule"/>
</dbReference>
<accession>A0A3F3H1Y3</accession>
<comment type="catalytic activity">
    <reaction evidence="8 9">
        <text>GTP + H2O = GDP + phosphate + H(+)</text>
        <dbReference type="Rhea" id="RHEA:19669"/>
        <dbReference type="ChEBI" id="CHEBI:15377"/>
        <dbReference type="ChEBI" id="CHEBI:15378"/>
        <dbReference type="ChEBI" id="CHEBI:37565"/>
        <dbReference type="ChEBI" id="CHEBI:43474"/>
        <dbReference type="ChEBI" id="CHEBI:58189"/>
        <dbReference type="EC" id="3.6.5.4"/>
    </reaction>
</comment>
<keyword evidence="3 9" id="KW-0378">Hydrolase</keyword>
<dbReference type="EMBL" id="DF968079">
    <property type="protein sequence ID" value="GAP04037.1"/>
    <property type="molecule type" value="Genomic_DNA"/>
</dbReference>
<comment type="subunit">
    <text evidence="9">Part of the signal recognition particle protein translocation system, which is composed of SRP and FtsY.</text>
</comment>
<evidence type="ECO:0000256" key="8">
    <source>
        <dbReference type="ARBA" id="ARBA00048027"/>
    </source>
</evidence>
<comment type="similarity">
    <text evidence="1 9">Belongs to the GTP-binding SRP family. SRP54 subfamily.</text>
</comment>
<feature type="binding site" evidence="9">
    <location>
        <begin position="258"/>
        <end position="261"/>
    </location>
    <ligand>
        <name>GTP</name>
        <dbReference type="ChEBI" id="CHEBI:37565"/>
    </ligand>
</feature>
<dbReference type="InterPro" id="IPR003593">
    <property type="entry name" value="AAA+_ATPase"/>
</dbReference>
<evidence type="ECO:0000256" key="5">
    <source>
        <dbReference type="ARBA" id="ARBA00023134"/>
    </source>
</evidence>
<dbReference type="CDD" id="cd18539">
    <property type="entry name" value="SRP_G"/>
    <property type="match status" value="1"/>
</dbReference>
<dbReference type="NCBIfam" id="TIGR00959">
    <property type="entry name" value="ffh"/>
    <property type="match status" value="1"/>
</dbReference>
<dbReference type="SMART" id="SM00962">
    <property type="entry name" value="SRP54"/>
    <property type="match status" value="1"/>
</dbReference>
<dbReference type="EC" id="3.6.5.4" evidence="9"/>
<evidence type="ECO:0000256" key="1">
    <source>
        <dbReference type="ARBA" id="ARBA00005450"/>
    </source>
</evidence>
<dbReference type="Proteomes" id="UP000064514">
    <property type="component" value="Unassembled WGS sequence"/>
</dbReference>
<keyword evidence="4 9" id="KW-0694">RNA-binding</keyword>
<dbReference type="GO" id="GO:0008312">
    <property type="term" value="F:7S RNA binding"/>
    <property type="evidence" value="ECO:0007669"/>
    <property type="project" value="InterPro"/>
</dbReference>
<dbReference type="FunFam" id="3.40.50.300:FF:000022">
    <property type="entry name" value="Signal recognition particle 54 kDa subunit"/>
    <property type="match status" value="1"/>
</dbReference>
<feature type="domain" description="Signal recognition particle SRP54 helical bundle" evidence="12">
    <location>
        <begin position="11"/>
        <end position="96"/>
    </location>
</feature>
<dbReference type="InterPro" id="IPR027417">
    <property type="entry name" value="P-loop_NTPase"/>
</dbReference>
<reference evidence="13" key="1">
    <citation type="journal article" date="2015" name="BMC Genomics">
        <title>Comparative genomics of Fructobacillus spp. and Leuconostoc spp. reveals niche-specific evolution of Fructobacillus spp.</title>
        <authorList>
            <person name="Endo A."/>
            <person name="Tanizawa Y."/>
            <person name="Tanaka N."/>
            <person name="Maeno S."/>
            <person name="Kumar H."/>
            <person name="Shiwa Y."/>
            <person name="Okada S."/>
            <person name="Yoshikawa H."/>
            <person name="Dicks L."/>
            <person name="Nakagawa J."/>
            <person name="Arita M."/>
        </authorList>
    </citation>
    <scope>NUCLEOTIDE SEQUENCE [LARGE SCALE GENOMIC DNA]</scope>
    <source>
        <strain evidence="13">F214-1</strain>
    </source>
</reference>
<dbReference type="InterPro" id="IPR013822">
    <property type="entry name" value="Signal_recog_particl_SRP54_hlx"/>
</dbReference>
<comment type="function">
    <text evidence="9">Involved in targeting and insertion of nascent membrane proteins into the cytoplasmic membrane. Binds to the hydrophobic signal sequence of the ribosome-nascent chain (RNC) as it emerges from the ribosomes. The SRP-RNC complex is then targeted to the cytoplasmic membrane where it interacts with the SRP receptor FtsY.</text>
</comment>
<keyword evidence="7 9" id="KW-0687">Ribonucleoprotein</keyword>
<evidence type="ECO:0000259" key="10">
    <source>
        <dbReference type="SMART" id="SM00382"/>
    </source>
</evidence>
<dbReference type="Pfam" id="PF00448">
    <property type="entry name" value="SRP54"/>
    <property type="match status" value="1"/>
</dbReference>
<evidence type="ECO:0000256" key="4">
    <source>
        <dbReference type="ARBA" id="ARBA00022884"/>
    </source>
</evidence>
<dbReference type="SUPFAM" id="SSF47446">
    <property type="entry name" value="Signal peptide-binding domain"/>
    <property type="match status" value="1"/>
</dbReference>
<evidence type="ECO:0000256" key="2">
    <source>
        <dbReference type="ARBA" id="ARBA00022741"/>
    </source>
</evidence>
<protein>
    <recommendedName>
        <fullName evidence="9">Signal recognition particle protein</fullName>
        <ecNumber evidence="9">3.6.5.4</ecNumber>
    </recommendedName>
    <alternativeName>
        <fullName evidence="9">Fifty-four homolog</fullName>
    </alternativeName>
</protein>
<proteinExistence type="inferred from homology"/>
<gene>
    <name evidence="9" type="primary">ffh</name>
    <name evidence="13" type="ORF">FTRO_0022080</name>
</gene>
<feature type="binding site" evidence="9">
    <location>
        <begin position="200"/>
        <end position="204"/>
    </location>
    <ligand>
        <name>GTP</name>
        <dbReference type="ChEBI" id="CHEBI:37565"/>
    </ligand>
</feature>